<name>A0ACC1B273_9ROSI</name>
<protein>
    <submittedName>
        <fullName evidence="1">Uncharacterized protein</fullName>
    </submittedName>
</protein>
<gene>
    <name evidence="1" type="ORF">Patl1_27107</name>
</gene>
<reference evidence="2" key="1">
    <citation type="journal article" date="2023" name="G3 (Bethesda)">
        <title>Genome assembly and association tests identify interacting loci associated with vigor, precocity, and sex in interspecific pistachio rootstocks.</title>
        <authorList>
            <person name="Palmer W."/>
            <person name="Jacygrad E."/>
            <person name="Sagayaradj S."/>
            <person name="Cavanaugh K."/>
            <person name="Han R."/>
            <person name="Bertier L."/>
            <person name="Beede B."/>
            <person name="Kafkas S."/>
            <person name="Golino D."/>
            <person name="Preece J."/>
            <person name="Michelmore R."/>
        </authorList>
    </citation>
    <scope>NUCLEOTIDE SEQUENCE [LARGE SCALE GENOMIC DNA]</scope>
</reference>
<evidence type="ECO:0000313" key="1">
    <source>
        <dbReference type="EMBL" id="KAJ0093021.1"/>
    </source>
</evidence>
<organism evidence="1 2">
    <name type="scientific">Pistacia atlantica</name>
    <dbReference type="NCBI Taxonomy" id="434234"/>
    <lineage>
        <taxon>Eukaryota</taxon>
        <taxon>Viridiplantae</taxon>
        <taxon>Streptophyta</taxon>
        <taxon>Embryophyta</taxon>
        <taxon>Tracheophyta</taxon>
        <taxon>Spermatophyta</taxon>
        <taxon>Magnoliopsida</taxon>
        <taxon>eudicotyledons</taxon>
        <taxon>Gunneridae</taxon>
        <taxon>Pentapetalae</taxon>
        <taxon>rosids</taxon>
        <taxon>malvids</taxon>
        <taxon>Sapindales</taxon>
        <taxon>Anacardiaceae</taxon>
        <taxon>Pistacia</taxon>
    </lineage>
</organism>
<accession>A0ACC1B273</accession>
<evidence type="ECO:0000313" key="2">
    <source>
        <dbReference type="Proteomes" id="UP001164250"/>
    </source>
</evidence>
<dbReference type="Proteomes" id="UP001164250">
    <property type="component" value="Chromosome 7"/>
</dbReference>
<sequence length="250" mass="27676">MSKGPKNSRVNSREVLSVAICDIKSLLSLFESLAPFSLNDYTLFFDDVVLSLLKKDQNFSFGFVLNSIRRFYAAYILGGTNKVVLPALASFLLQLPSLLEIHYQNADDLLGKYGIKKRLSILGPQEAGIVFLSQVLPLYHHPLFLSYPDAYACSKSIVPLCPFEAYSLGSIEDHPPMLFKYILQTSTLEVVHFIGVSCQFLKQKDSPGIVTGNWGCGAFWGDPELKAVIQWLAASQHFKTSDLGLQGSTS</sequence>
<keyword evidence="2" id="KW-1185">Reference proteome</keyword>
<dbReference type="EMBL" id="CM047903">
    <property type="protein sequence ID" value="KAJ0093021.1"/>
    <property type="molecule type" value="Genomic_DNA"/>
</dbReference>
<proteinExistence type="predicted"/>
<comment type="caution">
    <text evidence="1">The sequence shown here is derived from an EMBL/GenBank/DDBJ whole genome shotgun (WGS) entry which is preliminary data.</text>
</comment>